<keyword evidence="1" id="KW-0805">Transcription regulation</keyword>
<protein>
    <recommendedName>
        <fullName evidence="5">Glycerol operon regulatory protein</fullName>
    </recommendedName>
</protein>
<dbReference type="PANTHER" id="PTHR30136:SF35">
    <property type="entry name" value="HTH-TYPE TRANSCRIPTIONAL REGULATOR RV1719"/>
    <property type="match status" value="1"/>
</dbReference>
<evidence type="ECO:0000259" key="7">
    <source>
        <dbReference type="PROSITE" id="PS51078"/>
    </source>
</evidence>
<feature type="domain" description="HTH iclR-type" evidence="6">
    <location>
        <begin position="8"/>
        <end position="70"/>
    </location>
</feature>
<dbReference type="Proteomes" id="UP000628736">
    <property type="component" value="Unassembled WGS sequence"/>
</dbReference>
<dbReference type="SUPFAM" id="SSF55781">
    <property type="entry name" value="GAF domain-like"/>
    <property type="match status" value="1"/>
</dbReference>
<dbReference type="AlphaFoldDB" id="A0A8J6J799"/>
<dbReference type="FunFam" id="1.10.10.10:FF:000056">
    <property type="entry name" value="IclR family transcriptional regulator"/>
    <property type="match status" value="1"/>
</dbReference>
<dbReference type="SUPFAM" id="SSF46785">
    <property type="entry name" value="Winged helix' DNA-binding domain"/>
    <property type="match status" value="1"/>
</dbReference>
<evidence type="ECO:0000256" key="3">
    <source>
        <dbReference type="ARBA" id="ARBA00023163"/>
    </source>
</evidence>
<proteinExistence type="predicted"/>
<dbReference type="InterPro" id="IPR050707">
    <property type="entry name" value="HTH_MetabolicPath_Reg"/>
</dbReference>
<keyword evidence="3" id="KW-0804">Transcription</keyword>
<organism evidence="8 9">
    <name type="scientific">Flintibacter hominis</name>
    <dbReference type="NCBI Taxonomy" id="2763048"/>
    <lineage>
        <taxon>Bacteria</taxon>
        <taxon>Bacillati</taxon>
        <taxon>Bacillota</taxon>
        <taxon>Clostridia</taxon>
        <taxon>Eubacteriales</taxon>
        <taxon>Flintibacter</taxon>
    </lineage>
</organism>
<comment type="function">
    <text evidence="4">May be an activator protein for the gylABX operon.</text>
</comment>
<dbReference type="InterPro" id="IPR005471">
    <property type="entry name" value="Tscrpt_reg_IclR_N"/>
</dbReference>
<comment type="caution">
    <text evidence="8">The sequence shown here is derived from an EMBL/GenBank/DDBJ whole genome shotgun (WGS) entry which is preliminary data.</text>
</comment>
<evidence type="ECO:0000256" key="1">
    <source>
        <dbReference type="ARBA" id="ARBA00023015"/>
    </source>
</evidence>
<dbReference type="InterPro" id="IPR036388">
    <property type="entry name" value="WH-like_DNA-bd_sf"/>
</dbReference>
<accession>A0A8J6J799</accession>
<dbReference type="EMBL" id="JACOPO010000001">
    <property type="protein sequence ID" value="MBC5721243.1"/>
    <property type="molecule type" value="Genomic_DNA"/>
</dbReference>
<dbReference type="Pfam" id="PF09339">
    <property type="entry name" value="HTH_IclR"/>
    <property type="match status" value="1"/>
</dbReference>
<feature type="domain" description="IclR-ED" evidence="7">
    <location>
        <begin position="71"/>
        <end position="255"/>
    </location>
</feature>
<sequence length="258" mass="28525">MNGSSGSVQSVARVLDITEALSTAPQGMSLSDLAATTGLHISTTHRLLGVLVERGYACKDQESGKYRLTLRLFEVGSRVSTALNLLTAAKPMLDELAADCQEVVHLVERDNSDVIYIYKAEPARPLVRMASYVGCRNPMYCTGVGKSILAYLPDEEVIKVWDSSEIHTYTEKTITDLDTLRSSLERVRRLGYAVDDEEHEPGVRCVAAPIFNWSDHPVAAVSISAPVFRMTDKFMEQLLPKLLRLTRDISRMMGCTAL</sequence>
<dbReference type="GO" id="GO:0003700">
    <property type="term" value="F:DNA-binding transcription factor activity"/>
    <property type="evidence" value="ECO:0007669"/>
    <property type="project" value="TreeGrafter"/>
</dbReference>
<dbReference type="Pfam" id="PF01614">
    <property type="entry name" value="IclR_C"/>
    <property type="match status" value="1"/>
</dbReference>
<dbReference type="PROSITE" id="PS51077">
    <property type="entry name" value="HTH_ICLR"/>
    <property type="match status" value="1"/>
</dbReference>
<dbReference type="Gene3D" id="3.30.450.40">
    <property type="match status" value="1"/>
</dbReference>
<keyword evidence="2" id="KW-0238">DNA-binding</keyword>
<dbReference type="InterPro" id="IPR036390">
    <property type="entry name" value="WH_DNA-bd_sf"/>
</dbReference>
<dbReference type="PROSITE" id="PS51078">
    <property type="entry name" value="ICLR_ED"/>
    <property type="match status" value="1"/>
</dbReference>
<name>A0A8J6J799_9FIRM</name>
<evidence type="ECO:0000313" key="8">
    <source>
        <dbReference type="EMBL" id="MBC5721243.1"/>
    </source>
</evidence>
<gene>
    <name evidence="8" type="ORF">H8S11_00160</name>
</gene>
<evidence type="ECO:0000256" key="4">
    <source>
        <dbReference type="ARBA" id="ARBA00058938"/>
    </source>
</evidence>
<dbReference type="InterPro" id="IPR014757">
    <property type="entry name" value="Tscrpt_reg_IclR_C"/>
</dbReference>
<evidence type="ECO:0000313" key="9">
    <source>
        <dbReference type="Proteomes" id="UP000628736"/>
    </source>
</evidence>
<dbReference type="InterPro" id="IPR029016">
    <property type="entry name" value="GAF-like_dom_sf"/>
</dbReference>
<reference evidence="8" key="1">
    <citation type="submission" date="2020-08" db="EMBL/GenBank/DDBJ databases">
        <title>Genome public.</title>
        <authorList>
            <person name="Liu C."/>
            <person name="Sun Q."/>
        </authorList>
    </citation>
    <scope>NUCLEOTIDE SEQUENCE</scope>
    <source>
        <strain evidence="8">NSJ-23</strain>
    </source>
</reference>
<dbReference type="GO" id="GO:0045892">
    <property type="term" value="P:negative regulation of DNA-templated transcription"/>
    <property type="evidence" value="ECO:0007669"/>
    <property type="project" value="TreeGrafter"/>
</dbReference>
<dbReference type="Gene3D" id="1.10.10.10">
    <property type="entry name" value="Winged helix-like DNA-binding domain superfamily/Winged helix DNA-binding domain"/>
    <property type="match status" value="1"/>
</dbReference>
<evidence type="ECO:0000256" key="5">
    <source>
        <dbReference type="ARBA" id="ARBA00070406"/>
    </source>
</evidence>
<evidence type="ECO:0000256" key="2">
    <source>
        <dbReference type="ARBA" id="ARBA00023125"/>
    </source>
</evidence>
<dbReference type="PANTHER" id="PTHR30136">
    <property type="entry name" value="HELIX-TURN-HELIX TRANSCRIPTIONAL REGULATOR, ICLR FAMILY"/>
    <property type="match status" value="1"/>
</dbReference>
<dbReference type="GO" id="GO:0003677">
    <property type="term" value="F:DNA binding"/>
    <property type="evidence" value="ECO:0007669"/>
    <property type="project" value="UniProtKB-KW"/>
</dbReference>
<dbReference type="SMART" id="SM00346">
    <property type="entry name" value="HTH_ICLR"/>
    <property type="match status" value="1"/>
</dbReference>
<dbReference type="RefSeq" id="WP_186851785.1">
    <property type="nucleotide sequence ID" value="NZ_JACOPO010000001.1"/>
</dbReference>
<keyword evidence="9" id="KW-1185">Reference proteome</keyword>
<evidence type="ECO:0000259" key="6">
    <source>
        <dbReference type="PROSITE" id="PS51077"/>
    </source>
</evidence>